<sequence length="153" mass="16242">MVRAGRSVAPTRAVPEQALGQLAVGVEPSGLVLGRDSAGRAVLVRLFGPDTMSVVFAGGWWATRLLVFRCLAHGATLTVRAYDPADPARPDALADAAHWLALDGLTGGAARVTLAPPPATPTRPPRRTPCWRCTTSARPHRPATRRWARGRPA</sequence>
<keyword evidence="3" id="KW-1185">Reference proteome</keyword>
<feature type="region of interest" description="Disordered" evidence="1">
    <location>
        <begin position="115"/>
        <end position="153"/>
    </location>
</feature>
<gene>
    <name evidence="2" type="ORF">Psuf_056160</name>
</gene>
<name>A0A6F8YQN7_9ACTN</name>
<organism evidence="2 3">
    <name type="scientific">Phytohabitans suffuscus</name>
    <dbReference type="NCBI Taxonomy" id="624315"/>
    <lineage>
        <taxon>Bacteria</taxon>
        <taxon>Bacillati</taxon>
        <taxon>Actinomycetota</taxon>
        <taxon>Actinomycetes</taxon>
        <taxon>Micromonosporales</taxon>
        <taxon>Micromonosporaceae</taxon>
    </lineage>
</organism>
<dbReference type="AlphaFoldDB" id="A0A6F8YQN7"/>
<feature type="compositionally biased region" description="Basic residues" evidence="1">
    <location>
        <begin position="138"/>
        <end position="153"/>
    </location>
</feature>
<dbReference type="Proteomes" id="UP000503011">
    <property type="component" value="Chromosome"/>
</dbReference>
<evidence type="ECO:0000313" key="2">
    <source>
        <dbReference type="EMBL" id="BCB88303.1"/>
    </source>
</evidence>
<protein>
    <submittedName>
        <fullName evidence="2">Uncharacterized protein</fullName>
    </submittedName>
</protein>
<dbReference type="EMBL" id="AP022871">
    <property type="protein sequence ID" value="BCB88303.1"/>
    <property type="molecule type" value="Genomic_DNA"/>
</dbReference>
<reference evidence="2 3" key="2">
    <citation type="submission" date="2020-03" db="EMBL/GenBank/DDBJ databases">
        <authorList>
            <person name="Ichikawa N."/>
            <person name="Kimura A."/>
            <person name="Kitahashi Y."/>
            <person name="Uohara A."/>
        </authorList>
    </citation>
    <scope>NUCLEOTIDE SEQUENCE [LARGE SCALE GENOMIC DNA]</scope>
    <source>
        <strain evidence="2 3">NBRC 105367</strain>
    </source>
</reference>
<evidence type="ECO:0000256" key="1">
    <source>
        <dbReference type="SAM" id="MobiDB-lite"/>
    </source>
</evidence>
<dbReference type="KEGG" id="psuu:Psuf_056160"/>
<dbReference type="RefSeq" id="WP_173159657.1">
    <property type="nucleotide sequence ID" value="NZ_AP022871.1"/>
</dbReference>
<evidence type="ECO:0000313" key="3">
    <source>
        <dbReference type="Proteomes" id="UP000503011"/>
    </source>
</evidence>
<accession>A0A6F8YQN7</accession>
<proteinExistence type="predicted"/>
<reference evidence="2 3" key="1">
    <citation type="submission" date="2020-03" db="EMBL/GenBank/DDBJ databases">
        <title>Whole genome shotgun sequence of Phytohabitans suffuscus NBRC 105367.</title>
        <authorList>
            <person name="Komaki H."/>
            <person name="Tamura T."/>
        </authorList>
    </citation>
    <scope>NUCLEOTIDE SEQUENCE [LARGE SCALE GENOMIC DNA]</scope>
    <source>
        <strain evidence="2 3">NBRC 105367</strain>
    </source>
</reference>